<keyword evidence="1" id="KW-0472">Membrane</keyword>
<keyword evidence="1" id="KW-0812">Transmembrane</keyword>
<reference evidence="2 3" key="1">
    <citation type="submission" date="2018-02" db="EMBL/GenBank/DDBJ databases">
        <title>Complete genome sequencing of Faecalibacterium prausnitzii strains isolated from the human gut.</title>
        <authorList>
            <person name="Fitzgerald B.C."/>
            <person name="Shkoporov A.N."/>
            <person name="Ross P.R."/>
            <person name="Hill C."/>
        </authorList>
    </citation>
    <scope>NUCLEOTIDE SEQUENCE [LARGE SCALE GENOMIC DNA]</scope>
    <source>
        <strain evidence="2 3">APC942/32-1</strain>
    </source>
</reference>
<gene>
    <name evidence="2" type="ORF">C4N26_12910</name>
</gene>
<dbReference type="RefSeq" id="WP_158401651.1">
    <property type="nucleotide sequence ID" value="NZ_PRLB01000016.1"/>
</dbReference>
<name>A0A329TQK9_9FIRM</name>
<protein>
    <submittedName>
        <fullName evidence="2">Uncharacterized protein</fullName>
    </submittedName>
</protein>
<dbReference type="EMBL" id="PRLB01000016">
    <property type="protein sequence ID" value="RAW51772.1"/>
    <property type="molecule type" value="Genomic_DNA"/>
</dbReference>
<organism evidence="2 3">
    <name type="scientific">Faecalibacterium prausnitzii</name>
    <dbReference type="NCBI Taxonomy" id="853"/>
    <lineage>
        <taxon>Bacteria</taxon>
        <taxon>Bacillati</taxon>
        <taxon>Bacillota</taxon>
        <taxon>Clostridia</taxon>
        <taxon>Eubacteriales</taxon>
        <taxon>Oscillospiraceae</taxon>
        <taxon>Faecalibacterium</taxon>
    </lineage>
</organism>
<evidence type="ECO:0000256" key="1">
    <source>
        <dbReference type="SAM" id="Phobius"/>
    </source>
</evidence>
<proteinExistence type="predicted"/>
<evidence type="ECO:0000313" key="2">
    <source>
        <dbReference type="EMBL" id="RAW51772.1"/>
    </source>
</evidence>
<keyword evidence="1" id="KW-1133">Transmembrane helix</keyword>
<dbReference type="OrthoDB" id="1861154at2"/>
<dbReference type="AlphaFoldDB" id="A0A329TQK9"/>
<accession>A0A329TQK9</accession>
<sequence length="284" mass="30756">MASPKKRVNPLFVALAVVLVAVVAAVGVVFFQLHSKISALQTGASFTFRYEIAPNSPDKPPLLNILERVNASSGSVSGQYAPGKLQLSFYQLNEDDSVKTSPFTRVYIDSEETLFDIGQLYTVLRQDVTDKLSLASVLLPEWSLGDYISQTQAAAVLGVETNKVELQELSGFTLSLKGLKKVSPSAARDGYRYYQFPAAADGTTLVLGFSTDALFSKTTPIHVLLTIPDHNVHIQLTGTVTSAKTVLSPPASRMSDEDIATLAQIRQSIESVWKMIQSAAQTTN</sequence>
<feature type="transmembrane region" description="Helical" evidence="1">
    <location>
        <begin position="12"/>
        <end position="33"/>
    </location>
</feature>
<evidence type="ECO:0000313" key="3">
    <source>
        <dbReference type="Proteomes" id="UP000251144"/>
    </source>
</evidence>
<dbReference type="Proteomes" id="UP000251144">
    <property type="component" value="Unassembled WGS sequence"/>
</dbReference>
<comment type="caution">
    <text evidence="2">The sequence shown here is derived from an EMBL/GenBank/DDBJ whole genome shotgun (WGS) entry which is preliminary data.</text>
</comment>